<dbReference type="InterPro" id="IPR001881">
    <property type="entry name" value="EGF-like_Ca-bd_dom"/>
</dbReference>
<dbReference type="PROSITE" id="PS01187">
    <property type="entry name" value="EGF_CA"/>
    <property type="match status" value="1"/>
</dbReference>
<dbReference type="PROSITE" id="PS00022">
    <property type="entry name" value="EGF_1"/>
    <property type="match status" value="1"/>
</dbReference>
<proteinExistence type="predicted"/>
<feature type="domain" description="EGF-like" evidence="6">
    <location>
        <begin position="3"/>
        <end position="39"/>
    </location>
</feature>
<evidence type="ECO:0000256" key="1">
    <source>
        <dbReference type="ARBA" id="ARBA00022536"/>
    </source>
</evidence>
<feature type="disulfide bond" evidence="4">
    <location>
        <begin position="29"/>
        <end position="38"/>
    </location>
</feature>
<dbReference type="Gene3D" id="2.10.25.10">
    <property type="entry name" value="Laminin"/>
    <property type="match status" value="1"/>
</dbReference>
<feature type="region of interest" description="Disordered" evidence="5">
    <location>
        <begin position="40"/>
        <end position="63"/>
    </location>
</feature>
<comment type="caution">
    <text evidence="4">Lacks conserved residue(s) required for the propagation of feature annotation.</text>
</comment>
<dbReference type="InterPro" id="IPR000742">
    <property type="entry name" value="EGF"/>
</dbReference>
<dbReference type="Pfam" id="PF00008">
    <property type="entry name" value="EGF"/>
    <property type="match status" value="1"/>
</dbReference>
<keyword evidence="8" id="KW-1185">Reference proteome</keyword>
<feature type="compositionally biased region" description="Basic residues" evidence="5">
    <location>
        <begin position="54"/>
        <end position="63"/>
    </location>
</feature>
<dbReference type="PANTHER" id="PTHR12916">
    <property type="entry name" value="CYTOCHROME C OXIDASE POLYPEPTIDE VIC-2"/>
    <property type="match status" value="1"/>
</dbReference>
<evidence type="ECO:0000256" key="4">
    <source>
        <dbReference type="PROSITE-ProRule" id="PRU00076"/>
    </source>
</evidence>
<dbReference type="Proteomes" id="UP001217089">
    <property type="component" value="Unassembled WGS sequence"/>
</dbReference>
<comment type="caution">
    <text evidence="7">The sequence shown here is derived from an EMBL/GenBank/DDBJ whole genome shotgun (WGS) entry which is preliminary data.</text>
</comment>
<dbReference type="InterPro" id="IPR000152">
    <property type="entry name" value="EGF-type_Asp/Asn_hydroxyl_site"/>
</dbReference>
<evidence type="ECO:0000313" key="7">
    <source>
        <dbReference type="EMBL" id="KAJ8314704.1"/>
    </source>
</evidence>
<sequence length="63" mass="7032">MPDIDECASNPCQNNGTCIDKVNNYTCICNKQDLGPNCETGNQNKSQNITNNKQKTKIKKINK</sequence>
<dbReference type="SMART" id="SM00181">
    <property type="entry name" value="EGF"/>
    <property type="match status" value="1"/>
</dbReference>
<keyword evidence="2" id="KW-0677">Repeat</keyword>
<protein>
    <recommendedName>
        <fullName evidence="6">EGF-like domain-containing protein</fullName>
    </recommendedName>
</protein>
<reference evidence="7 8" key="1">
    <citation type="submission" date="2022-12" db="EMBL/GenBank/DDBJ databases">
        <title>Chromosome-level genome of Tegillarca granosa.</title>
        <authorList>
            <person name="Kim J."/>
        </authorList>
    </citation>
    <scope>NUCLEOTIDE SEQUENCE [LARGE SCALE GENOMIC DNA]</scope>
    <source>
        <strain evidence="7">Teg-2019</strain>
        <tissue evidence="7">Adductor muscle</tissue>
    </source>
</reference>
<keyword evidence="3 4" id="KW-1015">Disulfide bond</keyword>
<dbReference type="PROSITE" id="PS00010">
    <property type="entry name" value="ASX_HYDROXYL"/>
    <property type="match status" value="1"/>
</dbReference>
<evidence type="ECO:0000256" key="2">
    <source>
        <dbReference type="ARBA" id="ARBA00022737"/>
    </source>
</evidence>
<feature type="compositionally biased region" description="Low complexity" evidence="5">
    <location>
        <begin position="42"/>
        <end position="53"/>
    </location>
</feature>
<evidence type="ECO:0000256" key="3">
    <source>
        <dbReference type="ARBA" id="ARBA00023157"/>
    </source>
</evidence>
<dbReference type="CDD" id="cd00054">
    <property type="entry name" value="EGF_CA"/>
    <property type="match status" value="1"/>
</dbReference>
<dbReference type="SMART" id="SM00179">
    <property type="entry name" value="EGF_CA"/>
    <property type="match status" value="1"/>
</dbReference>
<evidence type="ECO:0000256" key="5">
    <source>
        <dbReference type="SAM" id="MobiDB-lite"/>
    </source>
</evidence>
<organism evidence="7 8">
    <name type="scientific">Tegillarca granosa</name>
    <name type="common">Malaysian cockle</name>
    <name type="synonym">Anadara granosa</name>
    <dbReference type="NCBI Taxonomy" id="220873"/>
    <lineage>
        <taxon>Eukaryota</taxon>
        <taxon>Metazoa</taxon>
        <taxon>Spiralia</taxon>
        <taxon>Lophotrochozoa</taxon>
        <taxon>Mollusca</taxon>
        <taxon>Bivalvia</taxon>
        <taxon>Autobranchia</taxon>
        <taxon>Pteriomorphia</taxon>
        <taxon>Arcoida</taxon>
        <taxon>Arcoidea</taxon>
        <taxon>Arcidae</taxon>
        <taxon>Tegillarca</taxon>
    </lineage>
</organism>
<dbReference type="InterPro" id="IPR018097">
    <property type="entry name" value="EGF_Ca-bd_CS"/>
</dbReference>
<gene>
    <name evidence="7" type="ORF">KUTeg_006854</name>
</gene>
<dbReference type="EMBL" id="JARBDR010000337">
    <property type="protein sequence ID" value="KAJ8314704.1"/>
    <property type="molecule type" value="Genomic_DNA"/>
</dbReference>
<dbReference type="PANTHER" id="PTHR12916:SF9">
    <property type="entry name" value="NEUROGENIC LOCUS NOTCH HOMOLOG PROTEIN 1-RELATED"/>
    <property type="match status" value="1"/>
</dbReference>
<name>A0ABQ9FBJ2_TEGGR</name>
<dbReference type="PRINTS" id="PR00010">
    <property type="entry name" value="EGFBLOOD"/>
</dbReference>
<evidence type="ECO:0000313" key="8">
    <source>
        <dbReference type="Proteomes" id="UP001217089"/>
    </source>
</evidence>
<keyword evidence="1 4" id="KW-0245">EGF-like domain</keyword>
<accession>A0ABQ9FBJ2</accession>
<dbReference type="SUPFAM" id="SSF57196">
    <property type="entry name" value="EGF/Laminin"/>
    <property type="match status" value="1"/>
</dbReference>
<dbReference type="PROSITE" id="PS50026">
    <property type="entry name" value="EGF_3"/>
    <property type="match status" value="1"/>
</dbReference>
<evidence type="ECO:0000259" key="6">
    <source>
        <dbReference type="PROSITE" id="PS50026"/>
    </source>
</evidence>